<dbReference type="GO" id="GO:0009451">
    <property type="term" value="P:RNA modification"/>
    <property type="evidence" value="ECO:0007669"/>
    <property type="project" value="InterPro"/>
</dbReference>
<dbReference type="RefSeq" id="WP_126606206.1">
    <property type="nucleotide sequence ID" value="NZ_AP025144.1"/>
</dbReference>
<dbReference type="NCBIfam" id="TIGR03317">
    <property type="entry name" value="ygfZ_signature"/>
    <property type="match status" value="1"/>
</dbReference>
<dbReference type="InterPro" id="IPR017703">
    <property type="entry name" value="YgfZ/GCV_T_CS"/>
</dbReference>
<keyword evidence="2 4" id="KW-0819">tRNA processing</keyword>
<dbReference type="SUPFAM" id="SSF101790">
    <property type="entry name" value="Aminomethyltransferase beta-barrel domain"/>
    <property type="match status" value="1"/>
</dbReference>
<sequence>MDWLENLSSISLSTQTELPEFAICPLPSWGTITFVGEDKKSYLQGQVTCDVVSLELSESTYGAHCDAKGKMWSIFNMFHHNEGYAMVHRKSALTTELTEIKKYAVFSKVTIEEGADVLVGISGKDAESWIDTLNDERSNVRDIDGGTAVRISDKRWLLVLESSIAERLFEDQRDAVVHESLWDKYDIVEALPRVDEKEQSQHIPQAMNLQALGGISFTKGCYTGQEMVARAKYRGTNKRALYRVAGNILEALPEQAEIERAVGENWRGAGHLITQFEYQDGAAEGLIILPNNLEEGTQLRVKGQEGTTWSILPLPYSLDED</sequence>
<protein>
    <recommendedName>
        <fullName evidence="4">tRNA-modifying protein YgfZ</fullName>
    </recommendedName>
</protein>
<evidence type="ECO:0000259" key="5">
    <source>
        <dbReference type="Pfam" id="PF21130"/>
    </source>
</evidence>
<proteinExistence type="inferred from homology"/>
<dbReference type="HAMAP" id="MF_01175">
    <property type="entry name" value="tRNA_modifying_YgfZ"/>
    <property type="match status" value="1"/>
</dbReference>
<dbReference type="Pfam" id="PF21130">
    <property type="entry name" value="YgfZ_barrel"/>
    <property type="match status" value="1"/>
</dbReference>
<dbReference type="PANTHER" id="PTHR22602:SF0">
    <property type="entry name" value="TRANSFERASE CAF17, MITOCHONDRIAL-RELATED"/>
    <property type="match status" value="1"/>
</dbReference>
<feature type="binding site" evidence="4">
    <location>
        <position position="29"/>
    </location>
    <ligand>
        <name>folate</name>
        <dbReference type="ChEBI" id="CHEBI:62501"/>
    </ligand>
</feature>
<keyword evidence="7" id="KW-1185">Reference proteome</keyword>
<dbReference type="GO" id="GO:0016226">
    <property type="term" value="P:iron-sulfur cluster assembly"/>
    <property type="evidence" value="ECO:0007669"/>
    <property type="project" value="TreeGrafter"/>
</dbReference>
<dbReference type="Gene3D" id="3.30.70.1400">
    <property type="entry name" value="Aminomethyltransferase beta-barrel domains"/>
    <property type="match status" value="1"/>
</dbReference>
<comment type="subcellular location">
    <subcellularLocation>
        <location evidence="4">Cytoplasm</location>
    </subcellularLocation>
</comment>
<evidence type="ECO:0000313" key="6">
    <source>
        <dbReference type="EMBL" id="GLQ73762.1"/>
    </source>
</evidence>
<dbReference type="AlphaFoldDB" id="A0AAV5NT16"/>
<feature type="binding site" evidence="4">
    <location>
        <position position="182"/>
    </location>
    <ligand>
        <name>folate</name>
        <dbReference type="ChEBI" id="CHEBI:62501"/>
    </ligand>
</feature>
<dbReference type="EMBL" id="BSNX01000039">
    <property type="protein sequence ID" value="GLQ73762.1"/>
    <property type="molecule type" value="Genomic_DNA"/>
</dbReference>
<evidence type="ECO:0000256" key="2">
    <source>
        <dbReference type="ARBA" id="ARBA00022694"/>
    </source>
</evidence>
<dbReference type="GO" id="GO:0008033">
    <property type="term" value="P:tRNA processing"/>
    <property type="evidence" value="ECO:0007669"/>
    <property type="project" value="UniProtKB-UniRule"/>
</dbReference>
<dbReference type="InterPro" id="IPR029043">
    <property type="entry name" value="GcvT/YgfZ_C"/>
</dbReference>
<keyword evidence="1 4" id="KW-0963">Cytoplasm</keyword>
<evidence type="ECO:0000256" key="3">
    <source>
        <dbReference type="ARBA" id="ARBA00022954"/>
    </source>
</evidence>
<feature type="domain" description="tRNA-modifying protein YgfZ-like beta-barrel" evidence="5">
    <location>
        <begin position="237"/>
        <end position="303"/>
    </location>
</feature>
<name>A0AAV5NT16_9VIBR</name>
<reference evidence="7" key="1">
    <citation type="journal article" date="2019" name="Int. J. Syst. Evol. Microbiol.">
        <title>The Global Catalogue of Microorganisms (GCM) 10K type strain sequencing project: providing services to taxonomists for standard genome sequencing and annotation.</title>
        <authorList>
            <consortium name="The Broad Institute Genomics Platform"/>
            <consortium name="The Broad Institute Genome Sequencing Center for Infectious Disease"/>
            <person name="Wu L."/>
            <person name="Ma J."/>
        </authorList>
    </citation>
    <scope>NUCLEOTIDE SEQUENCE [LARGE SCALE GENOMIC DNA]</scope>
    <source>
        <strain evidence="7">NBRC 15640</strain>
    </source>
</reference>
<dbReference type="FunFam" id="3.30.70.1400:FF:000002">
    <property type="entry name" value="tRNA-modifying protein YgfZ"/>
    <property type="match status" value="1"/>
</dbReference>
<accession>A0AAV5NT16</accession>
<dbReference type="Proteomes" id="UP001156690">
    <property type="component" value="Unassembled WGS sequence"/>
</dbReference>
<dbReference type="PANTHER" id="PTHR22602">
    <property type="entry name" value="TRANSFERASE CAF17, MITOCHONDRIAL-RELATED"/>
    <property type="match status" value="1"/>
</dbReference>
<gene>
    <name evidence="6" type="ORF">GCM10007932_31220</name>
</gene>
<organism evidence="6 7">
    <name type="scientific">Vibrio penaeicida</name>
    <dbReference type="NCBI Taxonomy" id="104609"/>
    <lineage>
        <taxon>Bacteria</taxon>
        <taxon>Pseudomonadati</taxon>
        <taxon>Pseudomonadota</taxon>
        <taxon>Gammaproteobacteria</taxon>
        <taxon>Vibrionales</taxon>
        <taxon>Vibrionaceae</taxon>
        <taxon>Vibrio</taxon>
    </lineage>
</organism>
<evidence type="ECO:0000256" key="1">
    <source>
        <dbReference type="ARBA" id="ARBA00022490"/>
    </source>
</evidence>
<dbReference type="NCBIfam" id="NF007110">
    <property type="entry name" value="PRK09559.1"/>
    <property type="match status" value="1"/>
</dbReference>
<dbReference type="GO" id="GO:0005737">
    <property type="term" value="C:cytoplasm"/>
    <property type="evidence" value="ECO:0007669"/>
    <property type="project" value="UniProtKB-SubCell"/>
</dbReference>
<dbReference type="InterPro" id="IPR023758">
    <property type="entry name" value="tRNA-modifying_YgfZ"/>
</dbReference>
<evidence type="ECO:0000256" key="4">
    <source>
        <dbReference type="HAMAP-Rule" id="MF_01175"/>
    </source>
</evidence>
<dbReference type="Gene3D" id="3.30.70.1630">
    <property type="match status" value="1"/>
</dbReference>
<comment type="similarity">
    <text evidence="4">Belongs to the tRNA-modifying YgfZ family.</text>
</comment>
<dbReference type="InterPro" id="IPR048451">
    <property type="entry name" value="YgfZ_barrel"/>
</dbReference>
<dbReference type="SUPFAM" id="SSF103025">
    <property type="entry name" value="Folate-binding domain"/>
    <property type="match status" value="1"/>
</dbReference>
<keyword evidence="3 4" id="KW-0290">Folate-binding</keyword>
<evidence type="ECO:0000313" key="7">
    <source>
        <dbReference type="Proteomes" id="UP001156690"/>
    </source>
</evidence>
<dbReference type="Gene3D" id="2.40.30.160">
    <property type="match status" value="1"/>
</dbReference>
<dbReference type="InterPro" id="IPR045179">
    <property type="entry name" value="YgfZ/GcvT"/>
</dbReference>
<comment type="caution">
    <text evidence="6">The sequence shown here is derived from an EMBL/GenBank/DDBJ whole genome shotgun (WGS) entry which is preliminary data.</text>
</comment>
<comment type="function">
    <text evidence="4">Folate-binding protein involved in regulating the level of ATP-DnaA and in the modification of some tRNAs. It is probably a key factor in regulatory networks that act via tRNA modification, such as initiation of chromosomal replication.</text>
</comment>
<dbReference type="GO" id="GO:0005542">
    <property type="term" value="F:folic acid binding"/>
    <property type="evidence" value="ECO:0007669"/>
    <property type="project" value="UniProtKB-UniRule"/>
</dbReference>